<sequence>MIDVAAALEYLHFGNPAPIVHCDLKPNNVLLDEDMVAHVADFGIAKLLGDGDSLSQTMTLTTIGYMAPDMDWKELFLQEVMCTVMAFY</sequence>
<dbReference type="Proteomes" id="UP000516437">
    <property type="component" value="Unassembled WGS sequence"/>
</dbReference>
<evidence type="ECO:0000259" key="1">
    <source>
        <dbReference type="PROSITE" id="PS50011"/>
    </source>
</evidence>
<dbReference type="PANTHER" id="PTHR48055">
    <property type="entry name" value="LEUCINE-RICH REPEAT RECEPTOR PROTEIN KINASE EMS1"/>
    <property type="match status" value="1"/>
</dbReference>
<gene>
    <name evidence="2" type="ORF">CJ030_MR2G000733</name>
</gene>
<reference evidence="2 3" key="1">
    <citation type="journal article" date="2019" name="Plant Biotechnol. J.">
        <title>The red bayberry genome and genetic basis of sex determination.</title>
        <authorList>
            <person name="Jia H.M."/>
            <person name="Jia H.J."/>
            <person name="Cai Q.L."/>
            <person name="Wang Y."/>
            <person name="Zhao H.B."/>
            <person name="Yang W.F."/>
            <person name="Wang G.Y."/>
            <person name="Li Y.H."/>
            <person name="Zhan D.L."/>
            <person name="Shen Y.T."/>
            <person name="Niu Q.F."/>
            <person name="Chang L."/>
            <person name="Qiu J."/>
            <person name="Zhao L."/>
            <person name="Xie H.B."/>
            <person name="Fu W.Y."/>
            <person name="Jin J."/>
            <person name="Li X.W."/>
            <person name="Jiao Y."/>
            <person name="Zhou C.C."/>
            <person name="Tu T."/>
            <person name="Chai C.Y."/>
            <person name="Gao J.L."/>
            <person name="Fan L.J."/>
            <person name="van de Weg E."/>
            <person name="Wang J.Y."/>
            <person name="Gao Z.S."/>
        </authorList>
    </citation>
    <scope>NUCLEOTIDE SEQUENCE [LARGE SCALE GENOMIC DNA]</scope>
    <source>
        <tissue evidence="2">Leaves</tissue>
    </source>
</reference>
<accession>A0A6A1WWU0</accession>
<proteinExistence type="predicted"/>
<dbReference type="PROSITE" id="PS50011">
    <property type="entry name" value="PROTEIN_KINASE_DOM"/>
    <property type="match status" value="1"/>
</dbReference>
<dbReference type="Pfam" id="PF00069">
    <property type="entry name" value="Pkinase"/>
    <property type="match status" value="1"/>
</dbReference>
<dbReference type="InterPro" id="IPR011009">
    <property type="entry name" value="Kinase-like_dom_sf"/>
</dbReference>
<dbReference type="SUPFAM" id="SSF56112">
    <property type="entry name" value="Protein kinase-like (PK-like)"/>
    <property type="match status" value="1"/>
</dbReference>
<evidence type="ECO:0000313" key="3">
    <source>
        <dbReference type="Proteomes" id="UP000516437"/>
    </source>
</evidence>
<keyword evidence="3" id="KW-1185">Reference proteome</keyword>
<comment type="caution">
    <text evidence="2">The sequence shown here is derived from an EMBL/GenBank/DDBJ whole genome shotgun (WGS) entry which is preliminary data.</text>
</comment>
<dbReference type="PROSITE" id="PS00108">
    <property type="entry name" value="PROTEIN_KINASE_ST"/>
    <property type="match status" value="1"/>
</dbReference>
<keyword evidence="2" id="KW-0418">Kinase</keyword>
<dbReference type="GO" id="GO:0004672">
    <property type="term" value="F:protein kinase activity"/>
    <property type="evidence" value="ECO:0007669"/>
    <property type="project" value="InterPro"/>
</dbReference>
<keyword evidence="2" id="KW-0808">Transferase</keyword>
<dbReference type="AlphaFoldDB" id="A0A6A1WWU0"/>
<name>A0A6A1WWU0_9ROSI</name>
<dbReference type="InterPro" id="IPR008271">
    <property type="entry name" value="Ser/Thr_kinase_AS"/>
</dbReference>
<dbReference type="Gene3D" id="1.10.510.10">
    <property type="entry name" value="Transferase(Phosphotransferase) domain 1"/>
    <property type="match status" value="1"/>
</dbReference>
<dbReference type="GO" id="GO:0016020">
    <property type="term" value="C:membrane"/>
    <property type="evidence" value="ECO:0007669"/>
    <property type="project" value="TreeGrafter"/>
</dbReference>
<keyword evidence="2" id="KW-0675">Receptor</keyword>
<organism evidence="2 3">
    <name type="scientific">Morella rubra</name>
    <name type="common">Chinese bayberry</name>
    <dbReference type="NCBI Taxonomy" id="262757"/>
    <lineage>
        <taxon>Eukaryota</taxon>
        <taxon>Viridiplantae</taxon>
        <taxon>Streptophyta</taxon>
        <taxon>Embryophyta</taxon>
        <taxon>Tracheophyta</taxon>
        <taxon>Spermatophyta</taxon>
        <taxon>Magnoliopsida</taxon>
        <taxon>eudicotyledons</taxon>
        <taxon>Gunneridae</taxon>
        <taxon>Pentapetalae</taxon>
        <taxon>rosids</taxon>
        <taxon>fabids</taxon>
        <taxon>Fagales</taxon>
        <taxon>Myricaceae</taxon>
        <taxon>Morella</taxon>
    </lineage>
</organism>
<feature type="domain" description="Protein kinase" evidence="1">
    <location>
        <begin position="1"/>
        <end position="88"/>
    </location>
</feature>
<dbReference type="InterPro" id="IPR000719">
    <property type="entry name" value="Prot_kinase_dom"/>
</dbReference>
<dbReference type="InterPro" id="IPR051564">
    <property type="entry name" value="LRR_receptor-like_kinase"/>
</dbReference>
<dbReference type="PANTHER" id="PTHR48055:SF57">
    <property type="entry name" value="PROTEIN KINASE DOMAIN-CONTAINING PROTEIN"/>
    <property type="match status" value="1"/>
</dbReference>
<evidence type="ECO:0000313" key="2">
    <source>
        <dbReference type="EMBL" id="KAB1228157.1"/>
    </source>
</evidence>
<dbReference type="GO" id="GO:0005524">
    <property type="term" value="F:ATP binding"/>
    <property type="evidence" value="ECO:0007669"/>
    <property type="project" value="InterPro"/>
</dbReference>
<dbReference type="EMBL" id="RXIC02000011">
    <property type="protein sequence ID" value="KAB1228157.1"/>
    <property type="molecule type" value="Genomic_DNA"/>
</dbReference>
<protein>
    <submittedName>
        <fullName evidence="2">LRR receptor-like serine/threonine-protein kinase FLS2</fullName>
    </submittedName>
</protein>
<dbReference type="OrthoDB" id="1923451at2759"/>